<evidence type="ECO:0000256" key="8">
    <source>
        <dbReference type="ARBA" id="ARBA00023004"/>
    </source>
</evidence>
<feature type="binding site" evidence="12">
    <location>
        <position position="219"/>
    </location>
    <ligand>
        <name>[2Fe-2S] cluster</name>
        <dbReference type="ChEBI" id="CHEBI:190135"/>
    </ligand>
</feature>
<evidence type="ECO:0000256" key="3">
    <source>
        <dbReference type="ARBA" id="ARBA00022630"/>
    </source>
</evidence>
<dbReference type="Gene3D" id="2.10.240.10">
    <property type="entry name" value="Dihydroorotate dehydrogenase, electron transfer subunit"/>
    <property type="match status" value="1"/>
</dbReference>
<protein>
    <submittedName>
        <fullName evidence="14">NAD-dependent dihydroorotate dehydrogenase B electron transfer subunit</fullName>
    </submittedName>
</protein>
<keyword evidence="9 12" id="KW-0411">Iron-sulfur</keyword>
<dbReference type="InterPro" id="IPR017938">
    <property type="entry name" value="Riboflavin_synthase-like_b-brl"/>
</dbReference>
<keyword evidence="2" id="KW-0813">Transport</keyword>
<dbReference type="AlphaFoldDB" id="A0A6G8Q9F6"/>
<dbReference type="InterPro" id="IPR012165">
    <property type="entry name" value="Cyt_c3_hydrogenase_gsu"/>
</dbReference>
<keyword evidence="7" id="KW-0249">Electron transport</keyword>
<dbReference type="SUPFAM" id="SSF52343">
    <property type="entry name" value="Ferredoxin reductase-like, C-terminal NADP-linked domain"/>
    <property type="match status" value="1"/>
</dbReference>
<evidence type="ECO:0000256" key="2">
    <source>
        <dbReference type="ARBA" id="ARBA00022448"/>
    </source>
</evidence>
<sequence>MKFYTVEIEARRRLGAYTLLSYRWPGDGIEAGRFVMARAAGYPVTLDPFLARPFSFYDFEGGVASLLFEVRGRGTALLDRARETIEVTAPLGKGFEIDASTGRAALLGGGIGVAPLKILGRELASRGIDHDVFLGFLDAKTAAVADDFPGASVATMDGSAGTRGTVLDAAPDLLGYPAVYACGPNAMLAAVKGAAGQDGLRQLSVEERMGCGNGSCNGCVVPVDGGYVRSCVEGPVFRAEVLAW</sequence>
<dbReference type="InterPro" id="IPR039261">
    <property type="entry name" value="FNR_nucleotide-bd"/>
</dbReference>
<evidence type="ECO:0000256" key="7">
    <source>
        <dbReference type="ARBA" id="ARBA00022982"/>
    </source>
</evidence>
<feature type="domain" description="Dihydroorotate dehydrogenase electron transfer subunit iron-sulphur cluster binding" evidence="13">
    <location>
        <begin position="206"/>
        <end position="241"/>
    </location>
</feature>
<dbReference type="CDD" id="cd06218">
    <property type="entry name" value="DHOD_e_trans"/>
    <property type="match status" value="1"/>
</dbReference>
<keyword evidence="8 12" id="KW-0408">Iron</keyword>
<dbReference type="PIRSF" id="PIRSF006816">
    <property type="entry name" value="Cyc3_hyd_g"/>
    <property type="match status" value="1"/>
</dbReference>
<evidence type="ECO:0000256" key="12">
    <source>
        <dbReference type="PIRSR" id="PIRSR006816-2"/>
    </source>
</evidence>
<keyword evidence="15" id="KW-1185">Reference proteome</keyword>
<evidence type="ECO:0000256" key="9">
    <source>
        <dbReference type="ARBA" id="ARBA00023014"/>
    </source>
</evidence>
<feature type="binding site" evidence="11">
    <location>
        <begin position="52"/>
        <end position="55"/>
    </location>
    <ligand>
        <name>FAD</name>
        <dbReference type="ChEBI" id="CHEBI:57692"/>
    </ligand>
</feature>
<dbReference type="KEGG" id="rub:GBA63_10640"/>
<evidence type="ECO:0000256" key="1">
    <source>
        <dbReference type="ARBA" id="ARBA00006422"/>
    </source>
</evidence>
<dbReference type="Gene3D" id="2.40.30.10">
    <property type="entry name" value="Translation factors"/>
    <property type="match status" value="1"/>
</dbReference>
<evidence type="ECO:0000313" key="14">
    <source>
        <dbReference type="EMBL" id="QIN83058.1"/>
    </source>
</evidence>
<reference evidence="14 15" key="1">
    <citation type="submission" date="2019-10" db="EMBL/GenBank/DDBJ databases">
        <title>Rubrobacter sp nov SCSIO 52090 isolated from a deep-sea sediment in the South China Sea.</title>
        <authorList>
            <person name="Chen R.W."/>
        </authorList>
    </citation>
    <scope>NUCLEOTIDE SEQUENCE [LARGE SCALE GENOMIC DNA]</scope>
    <source>
        <strain evidence="14 15">SCSIO 52909</strain>
    </source>
</reference>
<dbReference type="Gene3D" id="3.40.50.80">
    <property type="entry name" value="Nucleotide-binding domain of ferredoxin-NADP reductase (FNR) module"/>
    <property type="match status" value="1"/>
</dbReference>
<feature type="binding site" evidence="11">
    <location>
        <begin position="74"/>
        <end position="75"/>
    </location>
    <ligand>
        <name>FAD</name>
        <dbReference type="ChEBI" id="CHEBI:57692"/>
    </ligand>
</feature>
<dbReference type="GO" id="GO:0050660">
    <property type="term" value="F:flavin adenine dinucleotide binding"/>
    <property type="evidence" value="ECO:0007669"/>
    <property type="project" value="InterPro"/>
</dbReference>
<feature type="binding site" evidence="12">
    <location>
        <position position="211"/>
    </location>
    <ligand>
        <name>[2Fe-2S] cluster</name>
        <dbReference type="ChEBI" id="CHEBI:190135"/>
    </ligand>
</feature>
<proteinExistence type="inferred from homology"/>
<evidence type="ECO:0000256" key="10">
    <source>
        <dbReference type="ARBA" id="ARBA00034078"/>
    </source>
</evidence>
<evidence type="ECO:0000256" key="4">
    <source>
        <dbReference type="ARBA" id="ARBA00022714"/>
    </source>
</evidence>
<comment type="similarity">
    <text evidence="1">Belongs to the PyrK family.</text>
</comment>
<dbReference type="EMBL" id="CP045119">
    <property type="protein sequence ID" value="QIN83058.1"/>
    <property type="molecule type" value="Genomic_DNA"/>
</dbReference>
<evidence type="ECO:0000256" key="6">
    <source>
        <dbReference type="ARBA" id="ARBA00022827"/>
    </source>
</evidence>
<organism evidence="14 15">
    <name type="scientific">Rubrobacter tropicus</name>
    <dbReference type="NCBI Taxonomy" id="2653851"/>
    <lineage>
        <taxon>Bacteria</taxon>
        <taxon>Bacillati</taxon>
        <taxon>Actinomycetota</taxon>
        <taxon>Rubrobacteria</taxon>
        <taxon>Rubrobacterales</taxon>
        <taxon>Rubrobacteraceae</taxon>
        <taxon>Rubrobacter</taxon>
    </lineage>
</organism>
<feature type="binding site" evidence="12">
    <location>
        <position position="216"/>
    </location>
    <ligand>
        <name>[2Fe-2S] cluster</name>
        <dbReference type="ChEBI" id="CHEBI:190135"/>
    </ligand>
</feature>
<dbReference type="Pfam" id="PF10418">
    <property type="entry name" value="DHODB_Fe-S_bind"/>
    <property type="match status" value="1"/>
</dbReference>
<evidence type="ECO:0000256" key="5">
    <source>
        <dbReference type="ARBA" id="ARBA00022723"/>
    </source>
</evidence>
<comment type="cofactor">
    <cofactor evidence="10">
        <name>[2Fe-2S] cluster</name>
        <dbReference type="ChEBI" id="CHEBI:190135"/>
    </cofactor>
</comment>
<keyword evidence="5 12" id="KW-0479">Metal-binding</keyword>
<dbReference type="PANTHER" id="PTHR43513">
    <property type="entry name" value="DIHYDROOROTATE DEHYDROGENASE B (NAD(+)), ELECTRON TRANSFER SUBUNIT"/>
    <property type="match status" value="1"/>
</dbReference>
<keyword evidence="6 11" id="KW-0274">FAD</keyword>
<dbReference type="GO" id="GO:0051537">
    <property type="term" value="F:2 iron, 2 sulfur cluster binding"/>
    <property type="evidence" value="ECO:0007669"/>
    <property type="project" value="UniProtKB-KW"/>
</dbReference>
<evidence type="ECO:0000313" key="15">
    <source>
        <dbReference type="Proteomes" id="UP000501452"/>
    </source>
</evidence>
<comment type="cofactor">
    <cofactor evidence="11">
        <name>FAD</name>
        <dbReference type="ChEBI" id="CHEBI:57692"/>
    </cofactor>
    <text evidence="11">Binds 1 FAD per subunit.</text>
</comment>
<dbReference type="GO" id="GO:0006221">
    <property type="term" value="P:pyrimidine nucleotide biosynthetic process"/>
    <property type="evidence" value="ECO:0007669"/>
    <property type="project" value="InterPro"/>
</dbReference>
<evidence type="ECO:0000256" key="11">
    <source>
        <dbReference type="PIRSR" id="PIRSR006816-1"/>
    </source>
</evidence>
<dbReference type="InterPro" id="IPR050353">
    <property type="entry name" value="PyrK_electron_transfer"/>
</dbReference>
<evidence type="ECO:0000259" key="13">
    <source>
        <dbReference type="Pfam" id="PF10418"/>
    </source>
</evidence>
<comment type="cofactor">
    <cofactor evidence="12">
        <name>[2Fe-2S] cluster</name>
        <dbReference type="ChEBI" id="CHEBI:190135"/>
    </cofactor>
    <text evidence="12">Binds 1 [2Fe-2S] cluster per subunit.</text>
</comment>
<dbReference type="PANTHER" id="PTHR43513:SF3">
    <property type="entry name" value="DIHYDROOROTATE DEHYDROGENASE B (NAD(+)), ELECTRON TRANSFER SUBUNIT-RELATED"/>
    <property type="match status" value="1"/>
</dbReference>
<dbReference type="InterPro" id="IPR037117">
    <property type="entry name" value="Dihydroorotate_DH_ele_sf"/>
</dbReference>
<dbReference type="RefSeq" id="WP_166175983.1">
    <property type="nucleotide sequence ID" value="NZ_CP045119.1"/>
</dbReference>
<name>A0A6G8Q9F6_9ACTN</name>
<dbReference type="SUPFAM" id="SSF63380">
    <property type="entry name" value="Riboflavin synthase domain-like"/>
    <property type="match status" value="1"/>
</dbReference>
<dbReference type="InterPro" id="IPR019480">
    <property type="entry name" value="Dihydroorotate_DH_Fe-S-bd"/>
</dbReference>
<dbReference type="GO" id="GO:0046872">
    <property type="term" value="F:metal ion binding"/>
    <property type="evidence" value="ECO:0007669"/>
    <property type="project" value="UniProtKB-KW"/>
</dbReference>
<keyword evidence="3 11" id="KW-0285">Flavoprotein</keyword>
<keyword evidence="4 12" id="KW-0001">2Fe-2S</keyword>
<accession>A0A6G8Q9F6</accession>
<gene>
    <name evidence="14" type="ORF">GBA63_10640</name>
</gene>
<feature type="binding site" evidence="12">
    <location>
        <position position="231"/>
    </location>
    <ligand>
        <name>[2Fe-2S] cluster</name>
        <dbReference type="ChEBI" id="CHEBI:190135"/>
    </ligand>
</feature>
<dbReference type="Proteomes" id="UP000501452">
    <property type="component" value="Chromosome"/>
</dbReference>